<keyword evidence="1" id="KW-0812">Transmembrane</keyword>
<dbReference type="Proteomes" id="UP000229570">
    <property type="component" value="Unassembled WGS sequence"/>
</dbReference>
<evidence type="ECO:0000256" key="1">
    <source>
        <dbReference type="SAM" id="Phobius"/>
    </source>
</evidence>
<dbReference type="AlphaFoldDB" id="A0A2H0KMP2"/>
<evidence type="ECO:0000313" key="2">
    <source>
        <dbReference type="EMBL" id="PIQ72521.1"/>
    </source>
</evidence>
<name>A0A2H0KMP2_9BACT</name>
<feature type="transmembrane region" description="Helical" evidence="1">
    <location>
        <begin position="374"/>
        <end position="397"/>
    </location>
</feature>
<gene>
    <name evidence="2" type="ORF">COV86_02540</name>
</gene>
<comment type="caution">
    <text evidence="2">The sequence shown here is derived from an EMBL/GenBank/DDBJ whole genome shotgun (WGS) entry which is preliminary data.</text>
</comment>
<reference evidence="2 3" key="1">
    <citation type="submission" date="2017-09" db="EMBL/GenBank/DDBJ databases">
        <title>Depth-based differentiation of microbial function through sediment-hosted aquifers and enrichment of novel symbionts in the deep terrestrial subsurface.</title>
        <authorList>
            <person name="Probst A.J."/>
            <person name="Ladd B."/>
            <person name="Jarett J.K."/>
            <person name="Geller-Mcgrath D.E."/>
            <person name="Sieber C.M."/>
            <person name="Emerson J.B."/>
            <person name="Anantharaman K."/>
            <person name="Thomas B.C."/>
            <person name="Malmstrom R."/>
            <person name="Stieglmeier M."/>
            <person name="Klingl A."/>
            <person name="Woyke T."/>
            <person name="Ryan C.M."/>
            <person name="Banfield J.F."/>
        </authorList>
    </citation>
    <scope>NUCLEOTIDE SEQUENCE [LARGE SCALE GENOMIC DNA]</scope>
    <source>
        <strain evidence="2">CG11_big_fil_rev_8_21_14_0_20_35_14</strain>
    </source>
</reference>
<evidence type="ECO:0008006" key="4">
    <source>
        <dbReference type="Google" id="ProtNLM"/>
    </source>
</evidence>
<protein>
    <recommendedName>
        <fullName evidence="4">Glycosyltransferase RgtA/B/C/D-like domain-containing protein</fullName>
    </recommendedName>
</protein>
<feature type="transmembrane region" description="Helical" evidence="1">
    <location>
        <begin position="434"/>
        <end position="456"/>
    </location>
</feature>
<proteinExistence type="predicted"/>
<keyword evidence="1" id="KW-1133">Transmembrane helix</keyword>
<keyword evidence="1" id="KW-0472">Membrane</keyword>
<feature type="transmembrane region" description="Helical" evidence="1">
    <location>
        <begin position="170"/>
        <end position="189"/>
    </location>
</feature>
<dbReference type="EMBL" id="PCVL01000032">
    <property type="protein sequence ID" value="PIQ72521.1"/>
    <property type="molecule type" value="Genomic_DNA"/>
</dbReference>
<feature type="transmembrane region" description="Helical" evidence="1">
    <location>
        <begin position="75"/>
        <end position="93"/>
    </location>
</feature>
<feature type="transmembrane region" description="Helical" evidence="1">
    <location>
        <begin position="270"/>
        <end position="287"/>
    </location>
</feature>
<feature type="transmembrane region" description="Helical" evidence="1">
    <location>
        <begin position="299"/>
        <end position="319"/>
    </location>
</feature>
<sequence>MEAAFNIVRNQFDKIILVLIGWFFTLLFFVWVLTNIVRTNNYYLWFLTIPLSLVTSIFVVKNYEFNLDKTRKINWLAYSVLVFLLILVFFYYLEPVIRYPLSTVGIPNKDLHDGISVFIADHGYAPPDTAKFAENFYILSSQNGLYLGYPNLLHSFSALLLKAGIGPFQATWIAVSIGLFFASLAVFLLSRFIYRDDLFSALLGGFFAISSFRIPYAGVASIPMLFSLILLLPSLLFFLVSLESENRQRLNFILPSICISILAVSYGGTVLLFFGILLILLILLFLFKQKEKGLNLTRLILFSLPLLIFCLFFLKRIYWQNTFPTIKDFDPYELSQRLLPLDQPLYMIVLVISVITYLYETIKRKIINQQTKEEIYRVFFFVLVILFFAPIGFYFIFSSLNFQKMMRLALVQPFLFIFFLGYAIYLLKKPWRYILIAVILLFGLIIRPNLSFYQVVSPEVRESFYNQSDKNKSFTLLSHWRLILNDQIWSKDIFDGLTWLKNHQVKNKVLLWDERGWTEETVANWGSIYLRKKIIRPSELGIKNLQLDYYNLNLINNRGLVVFLIAPSEKSLDQYKSISGSINLFSQGQVFLYQLP</sequence>
<feature type="transmembrane region" description="Helical" evidence="1">
    <location>
        <begin position="344"/>
        <end position="362"/>
    </location>
</feature>
<feature type="transmembrane region" description="Helical" evidence="1">
    <location>
        <begin position="409"/>
        <end position="427"/>
    </location>
</feature>
<feature type="transmembrane region" description="Helical" evidence="1">
    <location>
        <begin position="222"/>
        <end position="242"/>
    </location>
</feature>
<accession>A0A2H0KMP2</accession>
<evidence type="ECO:0000313" key="3">
    <source>
        <dbReference type="Proteomes" id="UP000229570"/>
    </source>
</evidence>
<feature type="transmembrane region" description="Helical" evidence="1">
    <location>
        <begin position="15"/>
        <end position="36"/>
    </location>
</feature>
<organism evidence="2 3">
    <name type="scientific">Candidatus Roizmanbacteria bacterium CG11_big_fil_rev_8_21_14_0_20_35_14</name>
    <dbReference type="NCBI Taxonomy" id="1974855"/>
    <lineage>
        <taxon>Bacteria</taxon>
        <taxon>Candidatus Roizmaniibacteriota</taxon>
    </lineage>
</organism>
<feature type="transmembrane region" description="Helical" evidence="1">
    <location>
        <begin position="249"/>
        <end position="264"/>
    </location>
</feature>
<feature type="transmembrane region" description="Helical" evidence="1">
    <location>
        <begin position="42"/>
        <end position="63"/>
    </location>
</feature>